<organism evidence="3 4">
    <name type="scientific">candidate division LCP-89 bacterium B3_LCP</name>
    <dbReference type="NCBI Taxonomy" id="2012998"/>
    <lineage>
        <taxon>Bacteria</taxon>
        <taxon>Pseudomonadati</taxon>
        <taxon>Bacteria division LCP-89</taxon>
    </lineage>
</organism>
<comment type="caution">
    <text evidence="3">The sequence shown here is derived from an EMBL/GenBank/DDBJ whole genome shotgun (WGS) entry which is preliminary data.</text>
</comment>
<dbReference type="PANTHER" id="PTHR34094">
    <property type="match status" value="1"/>
</dbReference>
<evidence type="ECO:0000313" key="3">
    <source>
        <dbReference type="EMBL" id="TKJ42182.1"/>
    </source>
</evidence>
<feature type="chain" id="PRO_5021861270" description="DUF4097 domain-containing protein" evidence="1">
    <location>
        <begin position="24"/>
        <end position="447"/>
    </location>
</feature>
<dbReference type="Pfam" id="PF13349">
    <property type="entry name" value="DUF4097"/>
    <property type="match status" value="1"/>
</dbReference>
<accession>A0A532V4X5</accession>
<proteinExistence type="predicted"/>
<feature type="domain" description="DUF4097" evidence="2">
    <location>
        <begin position="70"/>
        <end position="254"/>
    </location>
</feature>
<gene>
    <name evidence="3" type="ORF">CEE37_00455</name>
</gene>
<reference evidence="3 4" key="1">
    <citation type="submission" date="2017-06" db="EMBL/GenBank/DDBJ databases">
        <title>Novel microbial phyla capable of carbon fixation and sulfur reduction in deep-sea sediments.</title>
        <authorList>
            <person name="Huang J."/>
            <person name="Baker B."/>
            <person name="Wang Y."/>
        </authorList>
    </citation>
    <scope>NUCLEOTIDE SEQUENCE [LARGE SCALE GENOMIC DNA]</scope>
    <source>
        <strain evidence="3">B3_LCP</strain>
    </source>
</reference>
<evidence type="ECO:0000259" key="2">
    <source>
        <dbReference type="Pfam" id="PF13349"/>
    </source>
</evidence>
<name>A0A532V4X5_UNCL8</name>
<sequence length="447" mass="47911">MKSNKRLWISALSLLMISGIAVGKDDPRIEIKAEHGGYSATITTQFEVSPGGDLDMQNLIGDITISGGNKNQVEIIEDFFFDVDIEKEAESALQRYRARITQTGNGIEVFGNQKRRRYVHSSYHVKLPTKFNLEVETMGGEIRLEVLEGQAVLETMGGDVEVSDVTGDLDVETAGGEIKVRGVAGEVRAETAGGDVELWDARGGHFKLKTAGGDIVLRSIEGNVDAGTSGGDVEAFQVTGDLDLSTSGGEISLREVKGSSHSAETSGGDVEAENVVGDIDLRTSGGDVRATLIAGSVYGRTSGGDIEIDDVSEDVDVSTAGGCLEFDKVMGRLMGKTSGGNVQARITGKGMLKEPISLSTSGGKISLQLPRDVKATVEAEIEISDHYSDYNIHSEFMLKISEDNGKKGDKRWDRSYRRITATGDVNGGGPLIYLKTVDGDIFIEERY</sequence>
<evidence type="ECO:0000313" key="4">
    <source>
        <dbReference type="Proteomes" id="UP000319619"/>
    </source>
</evidence>
<feature type="signal peptide" evidence="1">
    <location>
        <begin position="1"/>
        <end position="23"/>
    </location>
</feature>
<dbReference type="InterPro" id="IPR025164">
    <property type="entry name" value="Toastrack_DUF4097"/>
</dbReference>
<dbReference type="PANTHER" id="PTHR34094:SF1">
    <property type="entry name" value="PROTEIN FAM185A"/>
    <property type="match status" value="1"/>
</dbReference>
<dbReference type="AlphaFoldDB" id="A0A532V4X5"/>
<protein>
    <recommendedName>
        <fullName evidence="2">DUF4097 domain-containing protein</fullName>
    </recommendedName>
</protein>
<dbReference type="Proteomes" id="UP000319619">
    <property type="component" value="Unassembled WGS sequence"/>
</dbReference>
<evidence type="ECO:0000256" key="1">
    <source>
        <dbReference type="SAM" id="SignalP"/>
    </source>
</evidence>
<dbReference type="EMBL" id="NJBN01000001">
    <property type="protein sequence ID" value="TKJ42182.1"/>
    <property type="molecule type" value="Genomic_DNA"/>
</dbReference>
<keyword evidence="1" id="KW-0732">Signal</keyword>